<dbReference type="InterPro" id="IPR003838">
    <property type="entry name" value="ABC3_permease_C"/>
</dbReference>
<organism evidence="8 9">
    <name type="scientific">Hungatella hathewayi DSM 13479</name>
    <dbReference type="NCBI Taxonomy" id="566550"/>
    <lineage>
        <taxon>Bacteria</taxon>
        <taxon>Bacillati</taxon>
        <taxon>Bacillota</taxon>
        <taxon>Clostridia</taxon>
        <taxon>Lachnospirales</taxon>
        <taxon>Lachnospiraceae</taxon>
        <taxon>Hungatella</taxon>
    </lineage>
</organism>
<keyword evidence="2" id="KW-1003">Cell membrane</keyword>
<gene>
    <name evidence="8" type="ORF">CLOSTHATH_02267</name>
</gene>
<feature type="transmembrane region" description="Helical" evidence="6">
    <location>
        <begin position="250"/>
        <end position="274"/>
    </location>
</feature>
<keyword evidence="4 6" id="KW-1133">Transmembrane helix</keyword>
<reference evidence="8 9" key="1">
    <citation type="submission" date="2010-01" db="EMBL/GenBank/DDBJ databases">
        <authorList>
            <person name="Weinstock G."/>
            <person name="Sodergren E."/>
            <person name="Clifton S."/>
            <person name="Fulton L."/>
            <person name="Fulton B."/>
            <person name="Courtney L."/>
            <person name="Fronick C."/>
            <person name="Harrison M."/>
            <person name="Strong C."/>
            <person name="Farmer C."/>
            <person name="Delahaunty K."/>
            <person name="Markovic C."/>
            <person name="Hall O."/>
            <person name="Minx P."/>
            <person name="Tomlinson C."/>
            <person name="Mitreva M."/>
            <person name="Nelson J."/>
            <person name="Hou S."/>
            <person name="Wollam A."/>
            <person name="Pepin K.H."/>
            <person name="Johnson M."/>
            <person name="Bhonagiri V."/>
            <person name="Nash W.E."/>
            <person name="Warren W."/>
            <person name="Chinwalla A."/>
            <person name="Mardis E.R."/>
            <person name="Wilson R.K."/>
        </authorList>
    </citation>
    <scope>NUCLEOTIDE SEQUENCE [LARGE SCALE GENOMIC DNA]</scope>
    <source>
        <strain evidence="8 9">DSM 13479</strain>
    </source>
</reference>
<dbReference type="GO" id="GO:0005886">
    <property type="term" value="C:plasma membrane"/>
    <property type="evidence" value="ECO:0007669"/>
    <property type="project" value="UniProtKB-SubCell"/>
</dbReference>
<dbReference type="Proteomes" id="UP000004968">
    <property type="component" value="Unassembled WGS sequence"/>
</dbReference>
<dbReference type="HOGENOM" id="CLU_810164_0_0_9"/>
<sequence length="343" mass="38127">MPVFMIAMANIKKKKGVAVSMGVLILLAVAIFNVGLTLLAGINRFYDMENDRLNGAHYMVRFTGNEYREEYLDFFLQDPRVETAETEDAVLMQMASFPEGGIITANFLNMDINRKISGYFVAEQTEVPEDEAVYMPVFMKDLGYGLGDELILNYNKKDYHFRIAGFTQSTWLHSSVSSMVNFYMPEKAYEKLYEQQGGGYILLVRLKDQADLKGLTADFKNSTDVNIEAISMEANAMEITIDDMRNGTTMVVTIISAVLFVFSFLMVLVALIVMKFRISNHIDSQMRNIGALGAVGYTGRQIRWSVVLEFVIIGILGTCLGIALSYGIIAALGGLITSSVGVT</sequence>
<proteinExistence type="predicted"/>
<evidence type="ECO:0000256" key="4">
    <source>
        <dbReference type="ARBA" id="ARBA00022989"/>
    </source>
</evidence>
<keyword evidence="3 6" id="KW-0812">Transmembrane</keyword>
<keyword evidence="5 6" id="KW-0472">Membrane</keyword>
<comment type="subcellular location">
    <subcellularLocation>
        <location evidence="1">Cell membrane</location>
        <topology evidence="1">Multi-pass membrane protein</topology>
    </subcellularLocation>
</comment>
<feature type="transmembrane region" description="Helical" evidence="6">
    <location>
        <begin position="310"/>
        <end position="336"/>
    </location>
</feature>
<evidence type="ECO:0000256" key="2">
    <source>
        <dbReference type="ARBA" id="ARBA00022475"/>
    </source>
</evidence>
<name>D3AF83_9FIRM</name>
<comment type="caution">
    <text evidence="8">The sequence shown here is derived from an EMBL/GenBank/DDBJ whole genome shotgun (WGS) entry which is preliminary data.</text>
</comment>
<dbReference type="EMBL" id="ACIO01000173">
    <property type="protein sequence ID" value="EFC99516.1"/>
    <property type="molecule type" value="Genomic_DNA"/>
</dbReference>
<evidence type="ECO:0000256" key="6">
    <source>
        <dbReference type="SAM" id="Phobius"/>
    </source>
</evidence>
<dbReference type="Pfam" id="PF02687">
    <property type="entry name" value="FtsX"/>
    <property type="match status" value="1"/>
</dbReference>
<evidence type="ECO:0000313" key="8">
    <source>
        <dbReference type="EMBL" id="EFC99516.1"/>
    </source>
</evidence>
<dbReference type="PANTHER" id="PTHR30287">
    <property type="entry name" value="MEMBRANE COMPONENT OF PREDICTED ABC SUPERFAMILY METABOLITE UPTAKE TRANSPORTER"/>
    <property type="match status" value="1"/>
</dbReference>
<evidence type="ECO:0000313" key="9">
    <source>
        <dbReference type="Proteomes" id="UP000004968"/>
    </source>
</evidence>
<protein>
    <recommendedName>
        <fullName evidence="7">ABC3 transporter permease C-terminal domain-containing protein</fullName>
    </recommendedName>
</protein>
<dbReference type="InterPro" id="IPR038766">
    <property type="entry name" value="Membrane_comp_ABC_pdt"/>
</dbReference>
<feature type="transmembrane region" description="Helical" evidence="6">
    <location>
        <begin position="21"/>
        <end position="42"/>
    </location>
</feature>
<dbReference type="AlphaFoldDB" id="D3AF83"/>
<evidence type="ECO:0000256" key="5">
    <source>
        <dbReference type="ARBA" id="ARBA00023136"/>
    </source>
</evidence>
<accession>D3AF83</accession>
<feature type="non-terminal residue" evidence="8">
    <location>
        <position position="343"/>
    </location>
</feature>
<dbReference type="PANTHER" id="PTHR30287:SF2">
    <property type="entry name" value="BLL1001 PROTEIN"/>
    <property type="match status" value="1"/>
</dbReference>
<feature type="domain" description="ABC3 transporter permease C-terminal" evidence="7">
    <location>
        <begin position="260"/>
        <end position="332"/>
    </location>
</feature>
<evidence type="ECO:0000256" key="3">
    <source>
        <dbReference type="ARBA" id="ARBA00022692"/>
    </source>
</evidence>
<dbReference type="RefSeq" id="WP_006772789.1">
    <property type="nucleotide sequence ID" value="NZ_GG667638.1"/>
</dbReference>
<evidence type="ECO:0000256" key="1">
    <source>
        <dbReference type="ARBA" id="ARBA00004651"/>
    </source>
</evidence>
<evidence type="ECO:0000259" key="7">
    <source>
        <dbReference type="Pfam" id="PF02687"/>
    </source>
</evidence>